<dbReference type="RefSeq" id="WP_034334632.1">
    <property type="nucleotide sequence ID" value="NZ_JAVLSM010000006.1"/>
</dbReference>
<dbReference type="Pfam" id="PF00672">
    <property type="entry name" value="HAMP"/>
    <property type="match status" value="1"/>
</dbReference>
<gene>
    <name evidence="8" type="ORF">RJN63_22070</name>
</gene>
<reference evidence="8" key="1">
    <citation type="submission" date="2023-02" db="EMBL/GenBank/DDBJ databases">
        <title>Description of Herbaspirillum huttiense subsp. nephrolepsisexaltata and Herbaspirillum huttiense subsp. lycopersicon.</title>
        <authorList>
            <person name="Poudel M."/>
            <person name="Sharma A."/>
            <person name="Goss E."/>
            <person name="Tapia J.H."/>
            <person name="Harmon C.M."/>
            <person name="Jones J.B."/>
        </authorList>
    </citation>
    <scope>NUCLEOTIDE SEQUENCE</scope>
    <source>
        <strain evidence="8">NC40101</strain>
    </source>
</reference>
<dbReference type="PROSITE" id="PS50111">
    <property type="entry name" value="CHEMOTAXIS_TRANSDUC_2"/>
    <property type="match status" value="1"/>
</dbReference>
<evidence type="ECO:0000313" key="8">
    <source>
        <dbReference type="EMBL" id="MDT0339537.1"/>
    </source>
</evidence>
<comment type="similarity">
    <text evidence="3">Belongs to the methyl-accepting chemotaxis (MCP) protein family.</text>
</comment>
<comment type="subcellular location">
    <subcellularLocation>
        <location evidence="1">Membrane</location>
    </subcellularLocation>
</comment>
<feature type="domain" description="HAMP" evidence="7">
    <location>
        <begin position="200"/>
        <end position="252"/>
    </location>
</feature>
<dbReference type="Gene3D" id="1.10.287.950">
    <property type="entry name" value="Methyl-accepting chemotaxis protein"/>
    <property type="match status" value="1"/>
</dbReference>
<dbReference type="PROSITE" id="PS50885">
    <property type="entry name" value="HAMP"/>
    <property type="match status" value="1"/>
</dbReference>
<evidence type="ECO:0000259" key="6">
    <source>
        <dbReference type="PROSITE" id="PS50111"/>
    </source>
</evidence>
<dbReference type="FunFam" id="1.10.287.950:FF:000001">
    <property type="entry name" value="Methyl-accepting chemotaxis sensory transducer"/>
    <property type="match status" value="1"/>
</dbReference>
<dbReference type="CDD" id="cd06225">
    <property type="entry name" value="HAMP"/>
    <property type="match status" value="1"/>
</dbReference>
<accession>A0AAE4GCK1</accession>
<organism evidence="8">
    <name type="scientific">Herbaspirillum huttiense subsp. nephrolepidis</name>
    <dbReference type="NCBI Taxonomy" id="3075126"/>
    <lineage>
        <taxon>Bacteria</taxon>
        <taxon>Pseudomonadati</taxon>
        <taxon>Pseudomonadota</taxon>
        <taxon>Betaproteobacteria</taxon>
        <taxon>Burkholderiales</taxon>
        <taxon>Oxalobacteraceae</taxon>
        <taxon>Herbaspirillum</taxon>
    </lineage>
</organism>
<sequence>MKIGTRLGGSFLLVTLLACVLITASLLTLTRIGQHWGDFSGTVLTKQDYATQGYIKLGDGVQNFKNYVVRGKDYDKHFLADMDAIARLMSDYRKLGVDNPKEEELLQKISTGERNYREAVAKAQGMKAAGASVNEIDASISGADKVLGAGFAGLLAIARENANGTGQEISGAIRNGEVVELGVGAVVVVLAALLALLATRSITRPIGEAVTIAKTVAAGDLGSRIEVTRKDETGELLQALKDMNSSLQRVVGGVRTGSDTIVTASTQIAGGNLDLSARTEQQASSLEETAAAMEQITSTVRRNADHARQANAMAGSVSEVASRSGLVVSDVVSTMEEIQASAREIADIISVIDGIAFQTNILALNAAVEAARAGEQGRGFAVVASEVRSLAQRSATAAKEIKDLIGNSVEKVEAGSQLVRNAGATIEELVVSVRSVTQIMSEISAASGEQEAGIEQVNQAIAQMDTVTQQNAALVEEAAAATEALKEQARRLAESVSVFRLGVGKMA</sequence>
<dbReference type="CDD" id="cd11386">
    <property type="entry name" value="MCP_signal"/>
    <property type="match status" value="1"/>
</dbReference>
<evidence type="ECO:0000256" key="2">
    <source>
        <dbReference type="ARBA" id="ARBA00022481"/>
    </source>
</evidence>
<dbReference type="InterPro" id="IPR051310">
    <property type="entry name" value="MCP_chemotaxis"/>
</dbReference>
<dbReference type="PANTHER" id="PTHR43531">
    <property type="entry name" value="PROTEIN ICFG"/>
    <property type="match status" value="1"/>
</dbReference>
<proteinExistence type="inferred from homology"/>
<dbReference type="InterPro" id="IPR004090">
    <property type="entry name" value="Chemotax_Me-accpt_rcpt"/>
</dbReference>
<dbReference type="AlphaFoldDB" id="A0AAE4GCK1"/>
<evidence type="ECO:0000259" key="7">
    <source>
        <dbReference type="PROSITE" id="PS50885"/>
    </source>
</evidence>
<keyword evidence="2" id="KW-0488">Methylation</keyword>
<dbReference type="GO" id="GO:0004888">
    <property type="term" value="F:transmembrane signaling receptor activity"/>
    <property type="evidence" value="ECO:0007669"/>
    <property type="project" value="InterPro"/>
</dbReference>
<evidence type="ECO:0000256" key="5">
    <source>
        <dbReference type="SAM" id="Coils"/>
    </source>
</evidence>
<dbReference type="PRINTS" id="PR00260">
    <property type="entry name" value="CHEMTRNSDUCR"/>
</dbReference>
<feature type="domain" description="Methyl-accepting transducer" evidence="6">
    <location>
        <begin position="257"/>
        <end position="486"/>
    </location>
</feature>
<dbReference type="Pfam" id="PF00015">
    <property type="entry name" value="MCPsignal"/>
    <property type="match status" value="1"/>
</dbReference>
<dbReference type="SMART" id="SM00304">
    <property type="entry name" value="HAMP"/>
    <property type="match status" value="1"/>
</dbReference>
<protein>
    <submittedName>
        <fullName evidence="8">Methyl-accepting chemotaxis protein</fullName>
    </submittedName>
</protein>
<keyword evidence="4" id="KW-0807">Transducer</keyword>
<dbReference type="EMBL" id="JAVRAA010000013">
    <property type="protein sequence ID" value="MDT0339537.1"/>
    <property type="molecule type" value="Genomic_DNA"/>
</dbReference>
<dbReference type="InterPro" id="IPR003660">
    <property type="entry name" value="HAMP_dom"/>
</dbReference>
<dbReference type="PROSITE" id="PS51257">
    <property type="entry name" value="PROKAR_LIPOPROTEIN"/>
    <property type="match status" value="1"/>
</dbReference>
<comment type="caution">
    <text evidence="8">The sequence shown here is derived from an EMBL/GenBank/DDBJ whole genome shotgun (WGS) entry which is preliminary data.</text>
</comment>
<dbReference type="SMART" id="SM00283">
    <property type="entry name" value="MA"/>
    <property type="match status" value="1"/>
</dbReference>
<dbReference type="SUPFAM" id="SSF58104">
    <property type="entry name" value="Methyl-accepting chemotaxis protein (MCP) signaling domain"/>
    <property type="match status" value="1"/>
</dbReference>
<evidence type="ECO:0000256" key="3">
    <source>
        <dbReference type="ARBA" id="ARBA00029447"/>
    </source>
</evidence>
<feature type="coiled-coil region" evidence="5">
    <location>
        <begin position="457"/>
        <end position="495"/>
    </location>
</feature>
<name>A0AAE4GCK1_9BURK</name>
<dbReference type="GO" id="GO:0005886">
    <property type="term" value="C:plasma membrane"/>
    <property type="evidence" value="ECO:0007669"/>
    <property type="project" value="TreeGrafter"/>
</dbReference>
<evidence type="ECO:0000256" key="4">
    <source>
        <dbReference type="PROSITE-ProRule" id="PRU00284"/>
    </source>
</evidence>
<dbReference type="PANTHER" id="PTHR43531:SF14">
    <property type="entry name" value="METHYL-ACCEPTING CHEMOTAXIS PROTEIN I-RELATED"/>
    <property type="match status" value="1"/>
</dbReference>
<keyword evidence="5" id="KW-0175">Coiled coil</keyword>
<dbReference type="GO" id="GO:0007165">
    <property type="term" value="P:signal transduction"/>
    <property type="evidence" value="ECO:0007669"/>
    <property type="project" value="UniProtKB-KW"/>
</dbReference>
<evidence type="ECO:0000256" key="1">
    <source>
        <dbReference type="ARBA" id="ARBA00004370"/>
    </source>
</evidence>
<dbReference type="InterPro" id="IPR004089">
    <property type="entry name" value="MCPsignal_dom"/>
</dbReference>
<dbReference type="GO" id="GO:0006935">
    <property type="term" value="P:chemotaxis"/>
    <property type="evidence" value="ECO:0007669"/>
    <property type="project" value="InterPro"/>
</dbReference>